<reference evidence="11 12" key="1">
    <citation type="journal article" date="2016" name="Microbes Environ.">
        <title>Phylogenetically diverse aerobic anoxygenic phototrophic bacteria isolated from epilithic biofilms in Tama river, Japan.</title>
        <authorList>
            <person name="Hirose S."/>
            <person name="Matsuura K."/>
            <person name="Haruta S."/>
        </authorList>
    </citation>
    <scope>NUCLEOTIDE SEQUENCE [LARGE SCALE GENOMIC DNA]</scope>
    <source>
        <strain evidence="11 12">S08</strain>
    </source>
</reference>
<feature type="domain" description="Glycosyl transferase family 1" evidence="9">
    <location>
        <begin position="277"/>
        <end position="431"/>
    </location>
</feature>
<keyword evidence="5 8" id="KW-0328">Glycosyltransferase</keyword>
<evidence type="ECO:0000256" key="7">
    <source>
        <dbReference type="ARBA" id="ARBA00023056"/>
    </source>
</evidence>
<dbReference type="EMBL" id="AP025637">
    <property type="protein sequence ID" value="BDG74444.1"/>
    <property type="molecule type" value="Genomic_DNA"/>
</dbReference>
<name>A0ABM7Y8T8_9PROT</name>
<dbReference type="Proteomes" id="UP000831327">
    <property type="component" value="Chromosome"/>
</dbReference>
<keyword evidence="7 8" id="KW-0320">Glycogen biosynthesis</keyword>
<comment type="catalytic activity">
    <reaction evidence="1 8">
        <text>[(1-&gt;4)-alpha-D-glucosyl](n) + ADP-alpha-D-glucose = [(1-&gt;4)-alpha-D-glucosyl](n+1) + ADP + H(+)</text>
        <dbReference type="Rhea" id="RHEA:18189"/>
        <dbReference type="Rhea" id="RHEA-COMP:9584"/>
        <dbReference type="Rhea" id="RHEA-COMP:9587"/>
        <dbReference type="ChEBI" id="CHEBI:15378"/>
        <dbReference type="ChEBI" id="CHEBI:15444"/>
        <dbReference type="ChEBI" id="CHEBI:57498"/>
        <dbReference type="ChEBI" id="CHEBI:456216"/>
        <dbReference type="EC" id="2.4.1.21"/>
    </reaction>
</comment>
<dbReference type="Pfam" id="PF00534">
    <property type="entry name" value="Glycos_transf_1"/>
    <property type="match status" value="1"/>
</dbReference>
<dbReference type="InterPro" id="IPR013534">
    <property type="entry name" value="Starch_synth_cat_dom"/>
</dbReference>
<gene>
    <name evidence="11" type="primary">glgA2</name>
    <name evidence="8" type="synonym">glgA</name>
    <name evidence="11" type="ORF">Rmf_43730</name>
</gene>
<dbReference type="Gene3D" id="3.40.50.2000">
    <property type="entry name" value="Glycogen Phosphorylase B"/>
    <property type="match status" value="2"/>
</dbReference>
<evidence type="ECO:0000256" key="1">
    <source>
        <dbReference type="ARBA" id="ARBA00001478"/>
    </source>
</evidence>
<organism evidence="11 12">
    <name type="scientific">Roseomonas fluvialis</name>
    <dbReference type="NCBI Taxonomy" id="1750527"/>
    <lineage>
        <taxon>Bacteria</taxon>
        <taxon>Pseudomonadati</taxon>
        <taxon>Pseudomonadota</taxon>
        <taxon>Alphaproteobacteria</taxon>
        <taxon>Acetobacterales</taxon>
        <taxon>Roseomonadaceae</taxon>
        <taxon>Roseomonas</taxon>
    </lineage>
</organism>
<dbReference type="HAMAP" id="MF_00484">
    <property type="entry name" value="Glycogen_synth"/>
    <property type="match status" value="1"/>
</dbReference>
<keyword evidence="6 8" id="KW-0808">Transferase</keyword>
<evidence type="ECO:0000259" key="10">
    <source>
        <dbReference type="Pfam" id="PF08323"/>
    </source>
</evidence>
<evidence type="ECO:0000313" key="12">
    <source>
        <dbReference type="Proteomes" id="UP000831327"/>
    </source>
</evidence>
<evidence type="ECO:0000256" key="3">
    <source>
        <dbReference type="ARBA" id="ARBA00004964"/>
    </source>
</evidence>
<evidence type="ECO:0000256" key="2">
    <source>
        <dbReference type="ARBA" id="ARBA00002764"/>
    </source>
</evidence>
<dbReference type="InterPro" id="IPR001296">
    <property type="entry name" value="Glyco_trans_1"/>
</dbReference>
<comment type="function">
    <text evidence="2 8">Synthesizes alpha-1,4-glucan chains using ADP-glucose.</text>
</comment>
<proteinExistence type="inferred from homology"/>
<dbReference type="EC" id="2.4.1.21" evidence="8"/>
<dbReference type="PANTHER" id="PTHR45825">
    <property type="entry name" value="GRANULE-BOUND STARCH SYNTHASE 1, CHLOROPLASTIC/AMYLOPLASTIC"/>
    <property type="match status" value="1"/>
</dbReference>
<dbReference type="NCBIfam" id="TIGR02095">
    <property type="entry name" value="glgA"/>
    <property type="match status" value="1"/>
</dbReference>
<feature type="binding site" evidence="8">
    <location>
        <position position="15"/>
    </location>
    <ligand>
        <name>ADP-alpha-D-glucose</name>
        <dbReference type="ChEBI" id="CHEBI:57498"/>
    </ligand>
</feature>
<dbReference type="InterPro" id="IPR011835">
    <property type="entry name" value="GS/SS"/>
</dbReference>
<keyword evidence="12" id="KW-1185">Reference proteome</keyword>
<accession>A0ABM7Y8T8</accession>
<dbReference type="SUPFAM" id="SSF53756">
    <property type="entry name" value="UDP-Glycosyltransferase/glycogen phosphorylase"/>
    <property type="match status" value="1"/>
</dbReference>
<sequence>MKVLAVASEAYPLVKTGGLADAVGALPGALATEGVHVTTLIPAYRSLRGTFARGRVVLDLPDLFGGAARIREARGILALDAPHLFDRPGGPYVAPGGGEWGDNAIRFAALGRAATLLALSLGVDAVHAHDWQAGLVPAYLRFAPRRIPCLFTIHNLAYQGKFPASVFPALGLPGAAFAREGLEYYGAVGFLKAGLWFADAINTVSPSYAEEILTPEGGMGLDGLLRGRARDLHGILNGLDVADWDPQSDAALAATFSADDPAPRAANKAALQARFGLAVDPAAPLVAFVGRLAWQKGADLLLDAAYTLMDHGAQLALLGSGEAPIEHACRSFAAMHAGRAGAFIGFDEGLARLVYGGADMLVVPSRFEPCGLAQLAALRYGAVPVVARTGGLGDTVIDASPMALAAHCATGVQVAPGRADALAAGLRRALALFGDAPAWRMIQANGLATDVSWGPSAGRYATLLKGLASRHG</sequence>
<evidence type="ECO:0000256" key="6">
    <source>
        <dbReference type="ARBA" id="ARBA00022679"/>
    </source>
</evidence>
<evidence type="ECO:0000256" key="5">
    <source>
        <dbReference type="ARBA" id="ARBA00022676"/>
    </source>
</evidence>
<dbReference type="CDD" id="cd03791">
    <property type="entry name" value="GT5_Glycogen_synthase_DULL1-like"/>
    <property type="match status" value="1"/>
</dbReference>
<dbReference type="RefSeq" id="WP_244408616.1">
    <property type="nucleotide sequence ID" value="NZ_AP025637.1"/>
</dbReference>
<evidence type="ECO:0000256" key="8">
    <source>
        <dbReference type="HAMAP-Rule" id="MF_00484"/>
    </source>
</evidence>
<dbReference type="PANTHER" id="PTHR45825:SF11">
    <property type="entry name" value="ALPHA AMYLASE DOMAIN-CONTAINING PROTEIN"/>
    <property type="match status" value="1"/>
</dbReference>
<feature type="domain" description="Starch synthase catalytic" evidence="10">
    <location>
        <begin position="2"/>
        <end position="226"/>
    </location>
</feature>
<dbReference type="NCBIfam" id="NF001899">
    <property type="entry name" value="PRK00654.1-2"/>
    <property type="match status" value="1"/>
</dbReference>
<dbReference type="Pfam" id="PF08323">
    <property type="entry name" value="Glyco_transf_5"/>
    <property type="match status" value="1"/>
</dbReference>
<evidence type="ECO:0000313" key="11">
    <source>
        <dbReference type="EMBL" id="BDG74444.1"/>
    </source>
</evidence>
<evidence type="ECO:0000259" key="9">
    <source>
        <dbReference type="Pfam" id="PF00534"/>
    </source>
</evidence>
<evidence type="ECO:0000256" key="4">
    <source>
        <dbReference type="ARBA" id="ARBA00010281"/>
    </source>
</evidence>
<comment type="similarity">
    <text evidence="4 8">Belongs to the glycosyltransferase 1 family. Bacterial/plant glycogen synthase subfamily.</text>
</comment>
<comment type="pathway">
    <text evidence="3 8">Glycan biosynthesis; glycogen biosynthesis.</text>
</comment>
<protein>
    <recommendedName>
        <fullName evidence="8">Glycogen synthase</fullName>
        <ecNumber evidence="8">2.4.1.21</ecNumber>
    </recommendedName>
    <alternativeName>
        <fullName evidence="8">Starch [bacterial glycogen] synthase</fullName>
    </alternativeName>
</protein>